<organism evidence="1 2">
    <name type="scientific">Saccharothrix ecbatanensis</name>
    <dbReference type="NCBI Taxonomy" id="1105145"/>
    <lineage>
        <taxon>Bacteria</taxon>
        <taxon>Bacillati</taxon>
        <taxon>Actinomycetota</taxon>
        <taxon>Actinomycetes</taxon>
        <taxon>Pseudonocardiales</taxon>
        <taxon>Pseudonocardiaceae</taxon>
        <taxon>Saccharothrix</taxon>
    </lineage>
</organism>
<sequence length="148" mass="16469">MVALTASFDIDSDESTTVETAAELDAVLDTVAGWEGRIIVQLWIDRPVDLAMRHLALYVGVFGEAAQGTLIYSSYAQTWFSKASPGPEWSTADPILYYYMNSDTEYPADSEIPLDVVRRAAHEFMATDGQRPTAPVWQSPPPWYPMAF</sequence>
<evidence type="ECO:0000313" key="2">
    <source>
        <dbReference type="Proteomes" id="UP000552097"/>
    </source>
</evidence>
<dbReference type="Proteomes" id="UP000552097">
    <property type="component" value="Unassembled WGS sequence"/>
</dbReference>
<dbReference type="InterPro" id="IPR025680">
    <property type="entry name" value="DddI"/>
</dbReference>
<comment type="caution">
    <text evidence="1">The sequence shown here is derived from an EMBL/GenBank/DDBJ whole genome shotgun (WGS) entry which is preliminary data.</text>
</comment>
<evidence type="ECO:0000313" key="1">
    <source>
        <dbReference type="EMBL" id="MBB5804091.1"/>
    </source>
</evidence>
<dbReference type="EMBL" id="JACHMO010000001">
    <property type="protein sequence ID" value="MBB5804091.1"/>
    <property type="molecule type" value="Genomic_DNA"/>
</dbReference>
<protein>
    <submittedName>
        <fullName evidence="1">Uncharacterized protein</fullName>
    </submittedName>
</protein>
<dbReference type="Pfam" id="PF14430">
    <property type="entry name" value="Imm1"/>
    <property type="match status" value="1"/>
</dbReference>
<gene>
    <name evidence="1" type="ORF">F4560_003859</name>
</gene>
<name>A0A7W9HL30_9PSEU</name>
<reference evidence="1 2" key="1">
    <citation type="submission" date="2020-08" db="EMBL/GenBank/DDBJ databases">
        <title>Sequencing the genomes of 1000 actinobacteria strains.</title>
        <authorList>
            <person name="Klenk H.-P."/>
        </authorList>
    </citation>
    <scope>NUCLEOTIDE SEQUENCE [LARGE SCALE GENOMIC DNA]</scope>
    <source>
        <strain evidence="1 2">DSM 45486</strain>
    </source>
</reference>
<proteinExistence type="predicted"/>
<dbReference type="RefSeq" id="WP_184921778.1">
    <property type="nucleotide sequence ID" value="NZ_JACHMO010000001.1"/>
</dbReference>
<dbReference type="AlphaFoldDB" id="A0A7W9HL30"/>
<keyword evidence="2" id="KW-1185">Reference proteome</keyword>
<accession>A0A7W9HL30</accession>